<gene>
    <name evidence="1" type="ORF">DSO57_1013878</name>
</gene>
<dbReference type="EMBL" id="QTSX02001472">
    <property type="protein sequence ID" value="KAJ9081530.1"/>
    <property type="molecule type" value="Genomic_DNA"/>
</dbReference>
<accession>A0ACC2U3Y3</accession>
<name>A0ACC2U3Y3_9FUNG</name>
<comment type="caution">
    <text evidence="1">The sequence shown here is derived from an EMBL/GenBank/DDBJ whole genome shotgun (WGS) entry which is preliminary data.</text>
</comment>
<evidence type="ECO:0000313" key="2">
    <source>
        <dbReference type="Proteomes" id="UP001165960"/>
    </source>
</evidence>
<keyword evidence="2" id="KW-1185">Reference proteome</keyword>
<evidence type="ECO:0000313" key="1">
    <source>
        <dbReference type="EMBL" id="KAJ9081530.1"/>
    </source>
</evidence>
<sequence length="163" mass="17522">MSKLLHETVFFRLTETGLYNFKGGKLDFNKCSVKVIPAKPPIAPPLTTSPPPALAAILEEHKYIFSETLDQLLPPQEIQHAVQFQESYPQAHLLYCLNPNVTKLTVSKPRAGIKPASSHQAGLAGRGDLLAPGFSLFKANPGAGIIPALVAAEEPVLGPKSYA</sequence>
<dbReference type="Proteomes" id="UP001165960">
    <property type="component" value="Unassembled WGS sequence"/>
</dbReference>
<proteinExistence type="predicted"/>
<reference evidence="1" key="1">
    <citation type="submission" date="2022-04" db="EMBL/GenBank/DDBJ databases">
        <title>Genome of the entomopathogenic fungus Entomophthora muscae.</title>
        <authorList>
            <person name="Elya C."/>
            <person name="Lovett B.R."/>
            <person name="Lee E."/>
            <person name="Macias A.M."/>
            <person name="Hajek A.E."/>
            <person name="De Bivort B.L."/>
            <person name="Kasson M.T."/>
            <person name="De Fine Licht H.H."/>
            <person name="Stajich J.E."/>
        </authorList>
    </citation>
    <scope>NUCLEOTIDE SEQUENCE</scope>
    <source>
        <strain evidence="1">Berkeley</strain>
    </source>
</reference>
<organism evidence="1 2">
    <name type="scientific">Entomophthora muscae</name>
    <dbReference type="NCBI Taxonomy" id="34485"/>
    <lineage>
        <taxon>Eukaryota</taxon>
        <taxon>Fungi</taxon>
        <taxon>Fungi incertae sedis</taxon>
        <taxon>Zoopagomycota</taxon>
        <taxon>Entomophthoromycotina</taxon>
        <taxon>Entomophthoromycetes</taxon>
        <taxon>Entomophthorales</taxon>
        <taxon>Entomophthoraceae</taxon>
        <taxon>Entomophthora</taxon>
    </lineage>
</organism>
<protein>
    <submittedName>
        <fullName evidence="1">Uncharacterized protein</fullName>
    </submittedName>
</protein>